<reference evidence="4" key="1">
    <citation type="submission" date="2020-10" db="EMBL/GenBank/DDBJ databases">
        <authorList>
            <person name="Gilroy R."/>
        </authorList>
    </citation>
    <scope>NUCLEOTIDE SEQUENCE</scope>
    <source>
        <strain evidence="4">B3-4054</strain>
    </source>
</reference>
<name>A0A9D9EMW4_9SPIR</name>
<evidence type="ECO:0000256" key="3">
    <source>
        <dbReference type="SAM" id="SignalP"/>
    </source>
</evidence>
<comment type="caution">
    <text evidence="4">The sequence shown here is derived from an EMBL/GenBank/DDBJ whole genome shotgun (WGS) entry which is preliminary data.</text>
</comment>
<evidence type="ECO:0008006" key="6">
    <source>
        <dbReference type="Google" id="ProtNLM"/>
    </source>
</evidence>
<accession>A0A9D9EMW4</accession>
<evidence type="ECO:0000313" key="5">
    <source>
        <dbReference type="Proteomes" id="UP000823616"/>
    </source>
</evidence>
<gene>
    <name evidence="4" type="ORF">IAA96_06620</name>
</gene>
<feature type="region of interest" description="Disordered" evidence="1">
    <location>
        <begin position="156"/>
        <end position="180"/>
    </location>
</feature>
<proteinExistence type="predicted"/>
<evidence type="ECO:0000256" key="1">
    <source>
        <dbReference type="SAM" id="MobiDB-lite"/>
    </source>
</evidence>
<keyword evidence="2" id="KW-1133">Transmembrane helix</keyword>
<dbReference type="AlphaFoldDB" id="A0A9D9EMW4"/>
<dbReference type="Proteomes" id="UP000823616">
    <property type="component" value="Unassembled WGS sequence"/>
</dbReference>
<dbReference type="EMBL" id="JADIMS010000122">
    <property type="protein sequence ID" value="MBO8450762.1"/>
    <property type="molecule type" value="Genomic_DNA"/>
</dbReference>
<protein>
    <recommendedName>
        <fullName evidence="6">Transmembrane protein</fullName>
    </recommendedName>
</protein>
<reference evidence="4" key="2">
    <citation type="journal article" date="2021" name="PeerJ">
        <title>Extensive microbial diversity within the chicken gut microbiome revealed by metagenomics and culture.</title>
        <authorList>
            <person name="Gilroy R."/>
            <person name="Ravi A."/>
            <person name="Getino M."/>
            <person name="Pursley I."/>
            <person name="Horton D.L."/>
            <person name="Alikhan N.F."/>
            <person name="Baker D."/>
            <person name="Gharbi K."/>
            <person name="Hall N."/>
            <person name="Watson M."/>
            <person name="Adriaenssens E.M."/>
            <person name="Foster-Nyarko E."/>
            <person name="Jarju S."/>
            <person name="Secka A."/>
            <person name="Antonio M."/>
            <person name="Oren A."/>
            <person name="Chaudhuri R.R."/>
            <person name="La Ragione R."/>
            <person name="Hildebrand F."/>
            <person name="Pallen M.J."/>
        </authorList>
    </citation>
    <scope>NUCLEOTIDE SEQUENCE</scope>
    <source>
        <strain evidence="4">B3-4054</strain>
    </source>
</reference>
<keyword evidence="2" id="KW-0812">Transmembrane</keyword>
<evidence type="ECO:0000256" key="2">
    <source>
        <dbReference type="SAM" id="Phobius"/>
    </source>
</evidence>
<keyword evidence="3" id="KW-0732">Signal</keyword>
<sequence length="180" mass="20098">MTAGRRRLVSAVLFFCLAVKMFCAGNTEQDAAAEPVPYREEEFPGWMQDLRRAEIIAFGSFPFVVFFSTMYYDVYRYFSHGCSSSYLPWPFKDSSTAAAVTNDELKMLVAVSAGISAGVAAVDWIFRTVARSRQEKREAEEAGNGNLPIQIRPRIRANPASHYPQPPLPVPPEDPQAENP</sequence>
<organism evidence="4 5">
    <name type="scientific">Candidatus Avitreponema avistercoris</name>
    <dbReference type="NCBI Taxonomy" id="2840705"/>
    <lineage>
        <taxon>Bacteria</taxon>
        <taxon>Pseudomonadati</taxon>
        <taxon>Spirochaetota</taxon>
        <taxon>Spirochaetia</taxon>
        <taxon>Spirochaetales</taxon>
        <taxon>Candidatus Avitreponema</taxon>
    </lineage>
</organism>
<feature type="transmembrane region" description="Helical" evidence="2">
    <location>
        <begin position="55"/>
        <end position="74"/>
    </location>
</feature>
<keyword evidence="2" id="KW-0472">Membrane</keyword>
<feature type="signal peptide" evidence="3">
    <location>
        <begin position="1"/>
        <end position="24"/>
    </location>
</feature>
<feature type="compositionally biased region" description="Pro residues" evidence="1">
    <location>
        <begin position="164"/>
        <end position="174"/>
    </location>
</feature>
<feature type="chain" id="PRO_5038648576" description="Transmembrane protein" evidence="3">
    <location>
        <begin position="25"/>
        <end position="180"/>
    </location>
</feature>
<evidence type="ECO:0000313" key="4">
    <source>
        <dbReference type="EMBL" id="MBO8450762.1"/>
    </source>
</evidence>